<dbReference type="RefSeq" id="WP_088591420.1">
    <property type="nucleotide sequence ID" value="NZ_CADIJU010000030.1"/>
</dbReference>
<organism evidence="1 2">
    <name type="scientific">Achromobacter marplatensis</name>
    <dbReference type="NCBI Taxonomy" id="470868"/>
    <lineage>
        <taxon>Bacteria</taxon>
        <taxon>Pseudomonadati</taxon>
        <taxon>Pseudomonadota</taxon>
        <taxon>Betaproteobacteria</taxon>
        <taxon>Burkholderiales</taxon>
        <taxon>Alcaligenaceae</taxon>
        <taxon>Achromobacter</taxon>
    </lineage>
</organism>
<keyword evidence="2" id="KW-1185">Reference proteome</keyword>
<comment type="caution">
    <text evidence="1">The sequence shown here is derived from an EMBL/GenBank/DDBJ whole genome shotgun (WGS) entry which is preliminary data.</text>
</comment>
<reference evidence="1 2" key="1">
    <citation type="submission" date="2018-06" db="EMBL/GenBank/DDBJ databases">
        <title>Genomic Encyclopedia of Type Strains, Phase III (KMG-III): the genomes of soil and plant-associated and newly described type strains.</title>
        <authorList>
            <person name="Whitman W."/>
        </authorList>
    </citation>
    <scope>NUCLEOTIDE SEQUENCE [LARGE SCALE GENOMIC DNA]</scope>
    <source>
        <strain evidence="1 2">CECT 7342</strain>
    </source>
</reference>
<dbReference type="Proteomes" id="UP000252124">
    <property type="component" value="Unassembled WGS sequence"/>
</dbReference>
<evidence type="ECO:0008006" key="3">
    <source>
        <dbReference type="Google" id="ProtNLM"/>
    </source>
</evidence>
<evidence type="ECO:0000313" key="1">
    <source>
        <dbReference type="EMBL" id="RBP11296.1"/>
    </source>
</evidence>
<name>A0ABX9FZN5_9BURK</name>
<proteinExistence type="predicted"/>
<sequence>MGLTVHQTHEDDFAKIVRTDSGRQVLYYTDSSEDGEPQVIAVTSVEGVTVRVGMTFKDSDSGHDKRDKFFGEVATDQASKFEAMAIGAVVGRQAE</sequence>
<protein>
    <recommendedName>
        <fullName evidence="3">Phage protein</fullName>
    </recommendedName>
</protein>
<dbReference type="GeneID" id="99734219"/>
<dbReference type="EMBL" id="QNRM01000023">
    <property type="protein sequence ID" value="RBP11296.1"/>
    <property type="molecule type" value="Genomic_DNA"/>
</dbReference>
<accession>A0ABX9FZN5</accession>
<evidence type="ECO:0000313" key="2">
    <source>
        <dbReference type="Proteomes" id="UP000252124"/>
    </source>
</evidence>
<gene>
    <name evidence="1" type="ORF">DFP87_12357</name>
</gene>